<accession>A0A2M8QCS8</accession>
<evidence type="ECO:0000313" key="2">
    <source>
        <dbReference type="EMBL" id="PJF47609.1"/>
    </source>
</evidence>
<dbReference type="Pfam" id="PF13625">
    <property type="entry name" value="Helicase_C_3"/>
    <property type="match status" value="2"/>
</dbReference>
<feature type="domain" description="Helicase XPB/Ssl2 N-terminal" evidence="1">
    <location>
        <begin position="308"/>
        <end position="416"/>
    </location>
</feature>
<evidence type="ECO:0000313" key="3">
    <source>
        <dbReference type="Proteomes" id="UP000230790"/>
    </source>
</evidence>
<comment type="caution">
    <text evidence="2">The sequence shown here is derived from an EMBL/GenBank/DDBJ whole genome shotgun (WGS) entry which is preliminary data.</text>
</comment>
<dbReference type="AlphaFoldDB" id="A0A2M8QCS8"/>
<dbReference type="EMBL" id="PGTN01000041">
    <property type="protein sequence ID" value="PJF47609.1"/>
    <property type="molecule type" value="Genomic_DNA"/>
</dbReference>
<dbReference type="InterPro" id="IPR032830">
    <property type="entry name" value="XPB/Ssl2_N"/>
</dbReference>
<feature type="domain" description="Helicase XPB/Ssl2 N-terminal" evidence="1">
    <location>
        <begin position="488"/>
        <end position="584"/>
    </location>
</feature>
<name>A0A2M8QCS8_9CHLR</name>
<reference evidence="2 3" key="1">
    <citation type="submission" date="2017-11" db="EMBL/GenBank/DDBJ databases">
        <title>Evolution of Phototrophy in the Chloroflexi Phylum Driven by Horizontal Gene Transfer.</title>
        <authorList>
            <person name="Ward L.M."/>
            <person name="Hemp J."/>
            <person name="Shih P.M."/>
            <person name="Mcglynn S.E."/>
            <person name="Fischer W."/>
        </authorList>
    </citation>
    <scope>NUCLEOTIDE SEQUENCE [LARGE SCALE GENOMIC DNA]</scope>
    <source>
        <strain evidence="2">JP3_7</strain>
    </source>
</reference>
<evidence type="ECO:0000259" key="1">
    <source>
        <dbReference type="Pfam" id="PF13625"/>
    </source>
</evidence>
<protein>
    <recommendedName>
        <fullName evidence="1">Helicase XPB/Ssl2 N-terminal domain-containing protein</fullName>
    </recommendedName>
</protein>
<sequence length="617" mass="67811">MHREESRIEHEHSGSAMRSSSFTVLSASAGDFQRDLGRYLRHVRKANGIPLTQQGWIYKTCLKALATALNIAEAPANERDHGRMWFMRRLLRAMNELSEANQGRLITVNPNGRLLGMPMSQRVKWTFETWRDSDAWNELLRLPLQVSSGHASREASAALGKARLTLLRAIGRLAQVNRPSGDWLTLAELVAYVKRNHYAFLFERRHHGHSQRSLYVSPYHRANNPYGLTFGAVKNEANGWDRVEGGFIVNVLTGPLWWMGLVELGYPSNARQAGGENVAPVAFRLTPAGAWLIGGGDPPTFVERGGKLIVQPNFTVLALEPISDVALSDLDHFAESQGGERVIAYHLTRESLYRGQQSGWDAARVIAFLEAYQGGPIPANVRRSLEEWEAAHRRITFHRNVCVVQFADAEAEQALTDALTPFKPRAIGARFGLIEERDAAEVVAALREAGWTPVLQPAGDQATENALRAGDTGEVMFTQAAPSVYALGKLAQFAELAPANEGKNGARITAASVRAAMSSGMSLDQLLATLAELHDGPIPVELEEKIRAWASFFGDATLQHTVLLELSSDTVLANLLDDREVGPYLTPIEGSAKPLALVQPAHAEIVQAMLRERGINI</sequence>
<dbReference type="Proteomes" id="UP000230790">
    <property type="component" value="Unassembled WGS sequence"/>
</dbReference>
<proteinExistence type="predicted"/>
<organism evidence="2 3">
    <name type="scientific">Candidatus Thermofonsia Clade 3 bacterium</name>
    <dbReference type="NCBI Taxonomy" id="2364212"/>
    <lineage>
        <taxon>Bacteria</taxon>
        <taxon>Bacillati</taxon>
        <taxon>Chloroflexota</taxon>
        <taxon>Candidatus Thermofontia</taxon>
        <taxon>Candidatus Thermofonsia Clade 3</taxon>
    </lineage>
</organism>
<gene>
    <name evidence="2" type="ORF">CUN48_07765</name>
</gene>